<proteinExistence type="predicted"/>
<dbReference type="AlphaFoldDB" id="A0A2V2BR44"/>
<gene>
    <name evidence="1" type="ORF">MSCUN_12360</name>
</gene>
<organism evidence="1 2">
    <name type="scientific">Methanosphaera cuniculi</name>
    <dbReference type="NCBI Taxonomy" id="1077256"/>
    <lineage>
        <taxon>Archaea</taxon>
        <taxon>Methanobacteriati</taxon>
        <taxon>Methanobacteriota</taxon>
        <taxon>Methanomada group</taxon>
        <taxon>Methanobacteria</taxon>
        <taxon>Methanobacteriales</taxon>
        <taxon>Methanobacteriaceae</taxon>
        <taxon>Methanosphaera</taxon>
    </lineage>
</organism>
<accession>A0A2V2BR44</accession>
<reference evidence="1 2" key="1">
    <citation type="submission" date="2016-04" db="EMBL/GenBank/DDBJ databases">
        <title>Genome sequence of Methanosphaera cuniculi DSM 4103.</title>
        <authorList>
            <person name="Poehlein A."/>
            <person name="Seedorf H."/>
            <person name="Daniel R."/>
        </authorList>
    </citation>
    <scope>NUCLEOTIDE SEQUENCE [LARGE SCALE GENOMIC DNA]</scope>
    <source>
        <strain evidence="1 2">DSM 4103</strain>
    </source>
</reference>
<comment type="caution">
    <text evidence="1">The sequence shown here is derived from an EMBL/GenBank/DDBJ whole genome shotgun (WGS) entry which is preliminary data.</text>
</comment>
<evidence type="ECO:0000313" key="2">
    <source>
        <dbReference type="Proteomes" id="UP000246004"/>
    </source>
</evidence>
<dbReference type="Proteomes" id="UP000246004">
    <property type="component" value="Unassembled WGS sequence"/>
</dbReference>
<protein>
    <recommendedName>
        <fullName evidence="3">Bacterial Ig-like domain-containing protein</fullName>
    </recommendedName>
</protein>
<sequence>MSIIDSNFTENKLIGRSVIYSDGTLIVNNSNFINSYDSNGTTIYDTNSLIIGNSSIIINFEVEPLKLTTIKSPIVYTKITPNEVNFTINNNETYTTSEDENFKTTQILGFGNNTVQITSDDPIYDTNTIQLKYEVISKVTIQNQTLPTTTIKTLTNKTIKEEIKDTNGNTLIKNIKATVTILDKTYNTTITNGTLNIQLETDKLPSEIYNITITIPENEYYYEATIKQQLNIEKRIIQNQTLPTTTIKIQENYTINTIVKDENGNPLVGTNNVTIQINNETIKTTITDGVLNIVLPTDKMEANTYTFTVNIEENNIYNAGQITGTLTIQKRDANITMNVTIPVTTGNVIANVTVTDNGNPVNGSVIFKVDNETFNVTIVDGKAQLNYTLPSDIEAGEHNITAELENPIYNANNITGTFTVTKLDIANTTINATIKTLENYTINTIIKDTNGNPLVGTNNVTVEINGETIKTTITDGVLNITLPTDKLPSEIYNITITIPENKYYYEATIKQQLNIEKRIIQNQTLPTTTIKTLTNKTISIVINDTEGNTLSGNIKAVVKINGVTQIRTTIVNGLLNVTLKTDTFKNKNYEITIVVGETGYYTRAEIKQQLNIEKRIIQNQTLPTTTIKTLTNKTISIVINDTEGNTLSGNIKAVVKINGVTQIRTTIVNGLLNVTLKTDTFKNKNYEITIVVGETGYYTRAEIKQQLTIQKIQLETLKITTTTKYSYDNLIVNVKIQDKQANLVNNGYVIFKVDGLTLKDATGNSIKVKVENGTAILNITKTLTTRQHNLTVVYDGENIYEQTRETINFTIKKRALQNITINNITQLKGQNTKINITLKDQFNEQIKGETKIAVKINEKTSTQTTIKDGQLEIEIPTEKLNQKTYPITIKIEENHEYKSLPIEFNITIITEKLIKQTTVGEKYTITA</sequence>
<evidence type="ECO:0000313" key="1">
    <source>
        <dbReference type="EMBL" id="PWL07993.1"/>
    </source>
</evidence>
<dbReference type="EMBL" id="LWMS01000042">
    <property type="protein sequence ID" value="PWL07993.1"/>
    <property type="molecule type" value="Genomic_DNA"/>
</dbReference>
<evidence type="ECO:0008006" key="3">
    <source>
        <dbReference type="Google" id="ProtNLM"/>
    </source>
</evidence>
<dbReference type="RefSeq" id="WP_109583015.1">
    <property type="nucleotide sequence ID" value="NZ_LWMS01000042.1"/>
</dbReference>
<name>A0A2V2BR44_9EURY</name>